<dbReference type="SUPFAM" id="SSF53756">
    <property type="entry name" value="UDP-Glycosyltransferase/glycogen phosphorylase"/>
    <property type="match status" value="1"/>
</dbReference>
<reference evidence="1 2" key="1">
    <citation type="journal article" date="2016" name="Nat. Commun.">
        <title>Thousands of microbial genomes shed light on interconnected biogeochemical processes in an aquifer system.</title>
        <authorList>
            <person name="Anantharaman K."/>
            <person name="Brown C.T."/>
            <person name="Hug L.A."/>
            <person name="Sharon I."/>
            <person name="Castelle C.J."/>
            <person name="Probst A.J."/>
            <person name="Thomas B.C."/>
            <person name="Singh A."/>
            <person name="Wilkins M.J."/>
            <person name="Karaoz U."/>
            <person name="Brodie E.L."/>
            <person name="Williams K.H."/>
            <person name="Hubbard S.S."/>
            <person name="Banfield J.F."/>
        </authorList>
    </citation>
    <scope>NUCLEOTIDE SEQUENCE [LARGE SCALE GENOMIC DNA]</scope>
</reference>
<accession>A0A1F7RQG6</accession>
<dbReference type="PANTHER" id="PTHR46656">
    <property type="entry name" value="PUTATIVE-RELATED"/>
    <property type="match status" value="1"/>
</dbReference>
<dbReference type="Gene3D" id="3.40.50.2000">
    <property type="entry name" value="Glycogen Phosphorylase B"/>
    <property type="match status" value="1"/>
</dbReference>
<sequence>LRSWVEQCNEMDEVWVPTQGHLEAFIKSGVVREKLRVVPYNTAIDTEYFHPSIEPLHIEQKKGFTFLSCFTCDWRKGFNLLVDAYFSEFTNKDNVTLVLKALPGYGAPNVDVKERILGSVKHKFDIVSPNLPNLIILDKWMTMDELRRLYSACDLYISTDYARNVSQNCFEAMACGKPAASVNWSSNPPFVFEDNPLTIHTTGRLVDIDEGTKLERGDVYRGQKWEEVKVEEIRRVIRFAYDSRDELKEIAERGHRYILENCSLDAVAKKIVN</sequence>
<evidence type="ECO:0000313" key="2">
    <source>
        <dbReference type="Proteomes" id="UP000178797"/>
    </source>
</evidence>
<dbReference type="Pfam" id="PF13692">
    <property type="entry name" value="Glyco_trans_1_4"/>
    <property type="match status" value="1"/>
</dbReference>
<comment type="caution">
    <text evidence="1">The sequence shown here is derived from an EMBL/GenBank/DDBJ whole genome shotgun (WGS) entry which is preliminary data.</text>
</comment>
<protein>
    <submittedName>
        <fullName evidence="1">Uncharacterized protein</fullName>
    </submittedName>
</protein>
<dbReference type="PANTHER" id="PTHR46656:SF3">
    <property type="entry name" value="PUTATIVE-RELATED"/>
    <property type="match status" value="1"/>
</dbReference>
<dbReference type="EMBL" id="MGDE01000240">
    <property type="protein sequence ID" value="OGL43127.1"/>
    <property type="molecule type" value="Genomic_DNA"/>
</dbReference>
<dbReference type="AlphaFoldDB" id="A0A1F7RQG6"/>
<dbReference type="Proteomes" id="UP000178797">
    <property type="component" value="Unassembled WGS sequence"/>
</dbReference>
<name>A0A1F7RQG6_9BACT</name>
<feature type="non-terminal residue" evidence="1">
    <location>
        <position position="1"/>
    </location>
</feature>
<organism evidence="1 2">
    <name type="scientific">Candidatus Schekmanbacteria bacterium RBG_16_38_10</name>
    <dbReference type="NCBI Taxonomy" id="1817879"/>
    <lineage>
        <taxon>Bacteria</taxon>
        <taxon>Candidatus Schekmaniibacteriota</taxon>
    </lineage>
</organism>
<proteinExistence type="predicted"/>
<evidence type="ECO:0000313" key="1">
    <source>
        <dbReference type="EMBL" id="OGL43127.1"/>
    </source>
</evidence>
<gene>
    <name evidence="1" type="ORF">A2W05_05000</name>
</gene>